<name>A0A4V6PYG2_9GAMM</name>
<accession>A0A4V6PYG2</accession>
<keyword evidence="2" id="KW-1185">Reference proteome</keyword>
<proteinExistence type="predicted"/>
<sequence length="441" mass="48991">MIFYPEDRLTPVNIVVFIEPNAADGEYSFNALLDTVRNWRGFGYRFQVDVHVYRPGLINEDLIGNADELWFFGTALCDGQEPTVKLTREESALIQVRMDMGVGVFATGDHVAIGSGLCGELPPRAANMRTWSGVRAPTEQRPMNIESTIRSADRDLYSRGQHAADGREDRDDFDALPKPIWVLHEPNSSPHELLQLPVKGSRKTAIRFLPDHAHEGKLHDYAASVGSELAALAAEYRSGPMPRIVARSACSVFNSENNPIDCASYPVVSAYEAPADSPWGNIVVDSTFHHWTDENAVRLRFTPAWLHVEQYAINVANWLMGAAGRQKVFQSVVEYIRETGEDGARVIQLLGNSQDKDALSYLWESIGKRMGEQRVVADTLERILLGGVVSASPDTVERFLAQIGNEHVDPVAVQRLDDANKQRLVLGLEFAKIRLSAIAEK</sequence>
<dbReference type="Proteomes" id="UP000295293">
    <property type="component" value="Unassembled WGS sequence"/>
</dbReference>
<dbReference type="EMBL" id="SNZH01000003">
    <property type="protein sequence ID" value="TDR46786.1"/>
    <property type="molecule type" value="Genomic_DNA"/>
</dbReference>
<protein>
    <submittedName>
        <fullName evidence="1">Uncharacterized protein</fullName>
    </submittedName>
</protein>
<dbReference type="RefSeq" id="WP_133817915.1">
    <property type="nucleotide sequence ID" value="NZ_SNZH01000003.1"/>
</dbReference>
<reference evidence="1 2" key="1">
    <citation type="submission" date="2019-03" db="EMBL/GenBank/DDBJ databases">
        <title>Genomic Encyclopedia of Type Strains, Phase IV (KMG-IV): sequencing the most valuable type-strain genomes for metagenomic binning, comparative biology and taxonomic classification.</title>
        <authorList>
            <person name="Goeker M."/>
        </authorList>
    </citation>
    <scope>NUCLEOTIDE SEQUENCE [LARGE SCALE GENOMIC DNA]</scope>
    <source>
        <strain evidence="1 2">DSM 21667</strain>
    </source>
</reference>
<evidence type="ECO:0000313" key="1">
    <source>
        <dbReference type="EMBL" id="TDR46786.1"/>
    </source>
</evidence>
<dbReference type="AlphaFoldDB" id="A0A4V6PYG2"/>
<dbReference type="OrthoDB" id="5937513at2"/>
<gene>
    <name evidence="1" type="ORF">DFR29_103322</name>
</gene>
<evidence type="ECO:0000313" key="2">
    <source>
        <dbReference type="Proteomes" id="UP000295293"/>
    </source>
</evidence>
<comment type="caution">
    <text evidence="1">The sequence shown here is derived from an EMBL/GenBank/DDBJ whole genome shotgun (WGS) entry which is preliminary data.</text>
</comment>
<organism evidence="1 2">
    <name type="scientific">Tahibacter aquaticus</name>
    <dbReference type="NCBI Taxonomy" id="520092"/>
    <lineage>
        <taxon>Bacteria</taxon>
        <taxon>Pseudomonadati</taxon>
        <taxon>Pseudomonadota</taxon>
        <taxon>Gammaproteobacteria</taxon>
        <taxon>Lysobacterales</taxon>
        <taxon>Rhodanobacteraceae</taxon>
        <taxon>Tahibacter</taxon>
    </lineage>
</organism>